<dbReference type="Pfam" id="PF00990">
    <property type="entry name" value="GGDEF"/>
    <property type="match status" value="1"/>
</dbReference>
<dbReference type="NCBIfam" id="TIGR00229">
    <property type="entry name" value="sensory_box"/>
    <property type="match status" value="1"/>
</dbReference>
<dbReference type="InterPro" id="IPR043128">
    <property type="entry name" value="Rev_trsase/Diguanyl_cyclase"/>
</dbReference>
<dbReference type="InterPro" id="IPR035965">
    <property type="entry name" value="PAS-like_dom_sf"/>
</dbReference>
<feature type="domain" description="GGDEF" evidence="3">
    <location>
        <begin position="217"/>
        <end position="350"/>
    </location>
</feature>
<dbReference type="CDD" id="cd01949">
    <property type="entry name" value="GGDEF"/>
    <property type="match status" value="1"/>
</dbReference>
<dbReference type="CDD" id="cd00130">
    <property type="entry name" value="PAS"/>
    <property type="match status" value="1"/>
</dbReference>
<sequence length="606" mass="65610">MGVRGGLALGALNFPLHLWLFGRVGESDPALVFGQPGFYVGLLLGFASGWVGGLLERLRASEERYRSLVETAPLGVLVHDGERVLFANPEAGRVLGARRPEELVGRPVLSLVGAEDLPRVRQRLAALEQGRPQVGLAEETLCRLDGAPVVAEVAAARVRYGERQAVQVVLRDLSAQRQLQGTIERLTYRDPVTGLPNRAALHEAGAKILALAHRQGWGVAALWLRLGELALWQDVLGQRSADGLLRGVAERLRRVARGQDWLAYCGGGEFAFVAQNAALTGALRLARRLQAVLDTPLELEGGGAPARLSLVVGVALYPKDAAGLEELLSAAHAAAQRAQAEGCWLALFDPEGARRARERVALEGELRQALGEGGLVLHYQPVLDLRSGQVAGAEALARWPHPSRGAVSPEVFIPLAEERGLIRELDRYVLRRALGEAAALPGWVAVNLSAQSFQEPGLPRFLRESLERSGVRPGELVLEITERTLADPRSAQPVLQRLKELGVRVAVDDFGTGYSSLSYLRSFPLDHLKIDRSFVRGIGRHPEDEAVLRGILSLAGSLGLECVAEGVETAEQAEWLRREGCALAQGYHFARPMPPEHLATLARERG</sequence>
<dbReference type="SUPFAM" id="SSF55073">
    <property type="entry name" value="Nucleotide cyclase"/>
    <property type="match status" value="1"/>
</dbReference>
<dbReference type="InterPro" id="IPR000014">
    <property type="entry name" value="PAS"/>
</dbReference>
<dbReference type="EMBL" id="QXDL01000292">
    <property type="protein sequence ID" value="RIH77276.1"/>
    <property type="molecule type" value="Genomic_DNA"/>
</dbReference>
<dbReference type="InterPro" id="IPR001633">
    <property type="entry name" value="EAL_dom"/>
</dbReference>
<dbReference type="InterPro" id="IPR035919">
    <property type="entry name" value="EAL_sf"/>
</dbReference>
<dbReference type="PANTHER" id="PTHR44757">
    <property type="entry name" value="DIGUANYLATE CYCLASE DGCP"/>
    <property type="match status" value="1"/>
</dbReference>
<gene>
    <name evidence="4" type="ORF">Mterra_03785</name>
</gene>
<proteinExistence type="predicted"/>
<dbReference type="PROSITE" id="PS50887">
    <property type="entry name" value="GGDEF"/>
    <property type="match status" value="1"/>
</dbReference>
<dbReference type="CDD" id="cd01948">
    <property type="entry name" value="EAL"/>
    <property type="match status" value="1"/>
</dbReference>
<reference evidence="4 5" key="1">
    <citation type="submission" date="2018-08" db="EMBL/GenBank/DDBJ databases">
        <title>Meiothermus terrae DSM 26712 genome sequencing project.</title>
        <authorList>
            <person name="Da Costa M.S."/>
            <person name="Albuquerque L."/>
            <person name="Raposo P."/>
            <person name="Froufe H.J.C."/>
            <person name="Barroso C.S."/>
            <person name="Egas C."/>
        </authorList>
    </citation>
    <scope>NUCLEOTIDE SEQUENCE [LARGE SCALE GENOMIC DNA]</scope>
    <source>
        <strain evidence="4 5">DSM 26712</strain>
    </source>
</reference>
<evidence type="ECO:0000259" key="2">
    <source>
        <dbReference type="PROSITE" id="PS50883"/>
    </source>
</evidence>
<dbReference type="Pfam" id="PF00989">
    <property type="entry name" value="PAS"/>
    <property type="match status" value="1"/>
</dbReference>
<dbReference type="SMART" id="SM00267">
    <property type="entry name" value="GGDEF"/>
    <property type="match status" value="1"/>
</dbReference>
<evidence type="ECO:0000313" key="4">
    <source>
        <dbReference type="EMBL" id="RIH77276.1"/>
    </source>
</evidence>
<name>A0A399DZM1_9DEIN</name>
<keyword evidence="5" id="KW-1185">Reference proteome</keyword>
<evidence type="ECO:0000259" key="1">
    <source>
        <dbReference type="PROSITE" id="PS50112"/>
    </source>
</evidence>
<dbReference type="SUPFAM" id="SSF141868">
    <property type="entry name" value="EAL domain-like"/>
    <property type="match status" value="1"/>
</dbReference>
<feature type="domain" description="PAS" evidence="1">
    <location>
        <begin position="61"/>
        <end position="131"/>
    </location>
</feature>
<dbReference type="SMART" id="SM00052">
    <property type="entry name" value="EAL"/>
    <property type="match status" value="1"/>
</dbReference>
<dbReference type="Gene3D" id="3.20.20.450">
    <property type="entry name" value="EAL domain"/>
    <property type="match status" value="1"/>
</dbReference>
<dbReference type="PROSITE" id="PS50883">
    <property type="entry name" value="EAL"/>
    <property type="match status" value="1"/>
</dbReference>
<dbReference type="Gene3D" id="3.30.450.20">
    <property type="entry name" value="PAS domain"/>
    <property type="match status" value="1"/>
</dbReference>
<dbReference type="GO" id="GO:0006355">
    <property type="term" value="P:regulation of DNA-templated transcription"/>
    <property type="evidence" value="ECO:0007669"/>
    <property type="project" value="InterPro"/>
</dbReference>
<organism evidence="4 5">
    <name type="scientific">Calidithermus terrae</name>
    <dbReference type="NCBI Taxonomy" id="1408545"/>
    <lineage>
        <taxon>Bacteria</taxon>
        <taxon>Thermotogati</taxon>
        <taxon>Deinococcota</taxon>
        <taxon>Deinococci</taxon>
        <taxon>Thermales</taxon>
        <taxon>Thermaceae</taxon>
        <taxon>Calidithermus</taxon>
    </lineage>
</organism>
<dbReference type="PANTHER" id="PTHR44757:SF2">
    <property type="entry name" value="BIOFILM ARCHITECTURE MAINTENANCE PROTEIN MBAA"/>
    <property type="match status" value="1"/>
</dbReference>
<dbReference type="Proteomes" id="UP000265715">
    <property type="component" value="Unassembled WGS sequence"/>
</dbReference>
<dbReference type="Gene3D" id="3.30.70.270">
    <property type="match status" value="1"/>
</dbReference>
<accession>A0A399DZM1</accession>
<dbReference type="InterPro" id="IPR052155">
    <property type="entry name" value="Biofilm_reg_signaling"/>
</dbReference>
<dbReference type="NCBIfam" id="TIGR00254">
    <property type="entry name" value="GGDEF"/>
    <property type="match status" value="1"/>
</dbReference>
<dbReference type="InterPro" id="IPR013767">
    <property type="entry name" value="PAS_fold"/>
</dbReference>
<dbReference type="AlphaFoldDB" id="A0A399DZM1"/>
<protein>
    <submittedName>
        <fullName evidence="4">Putative signaling protein</fullName>
    </submittedName>
</protein>
<evidence type="ECO:0000313" key="5">
    <source>
        <dbReference type="Proteomes" id="UP000265715"/>
    </source>
</evidence>
<dbReference type="SMART" id="SM00091">
    <property type="entry name" value="PAS"/>
    <property type="match status" value="1"/>
</dbReference>
<dbReference type="PROSITE" id="PS50112">
    <property type="entry name" value="PAS"/>
    <property type="match status" value="1"/>
</dbReference>
<comment type="caution">
    <text evidence="4">The sequence shown here is derived from an EMBL/GenBank/DDBJ whole genome shotgun (WGS) entry which is preliminary data.</text>
</comment>
<dbReference type="Pfam" id="PF00563">
    <property type="entry name" value="EAL"/>
    <property type="match status" value="1"/>
</dbReference>
<dbReference type="InterPro" id="IPR029787">
    <property type="entry name" value="Nucleotide_cyclase"/>
</dbReference>
<feature type="domain" description="EAL" evidence="2">
    <location>
        <begin position="359"/>
        <end position="606"/>
    </location>
</feature>
<dbReference type="InterPro" id="IPR000160">
    <property type="entry name" value="GGDEF_dom"/>
</dbReference>
<evidence type="ECO:0000259" key="3">
    <source>
        <dbReference type="PROSITE" id="PS50887"/>
    </source>
</evidence>
<dbReference type="SUPFAM" id="SSF55785">
    <property type="entry name" value="PYP-like sensor domain (PAS domain)"/>
    <property type="match status" value="1"/>
</dbReference>